<evidence type="ECO:0000313" key="8">
    <source>
        <dbReference type="Proteomes" id="UP000272888"/>
    </source>
</evidence>
<protein>
    <submittedName>
        <fullName evidence="7">LysR family transcriptional regulator</fullName>
    </submittedName>
</protein>
<comment type="caution">
    <text evidence="7">The sequence shown here is derived from an EMBL/GenBank/DDBJ whole genome shotgun (WGS) entry which is preliminary data.</text>
</comment>
<evidence type="ECO:0000256" key="2">
    <source>
        <dbReference type="ARBA" id="ARBA00023015"/>
    </source>
</evidence>
<keyword evidence="2" id="KW-0805">Transcription regulation</keyword>
<proteinExistence type="inferred from homology"/>
<dbReference type="FunFam" id="1.10.10.10:FF:000001">
    <property type="entry name" value="LysR family transcriptional regulator"/>
    <property type="match status" value="1"/>
</dbReference>
<dbReference type="InterPro" id="IPR036390">
    <property type="entry name" value="WH_DNA-bd_sf"/>
</dbReference>
<dbReference type="PRINTS" id="PR00039">
    <property type="entry name" value="HTHLYSR"/>
</dbReference>
<sequence length="334" mass="36611">MDLFTGVLPFLHVAEEQSFRRAAERLGVTVAAVSKAVRRLEEELGARLLERTSRQVALTSEGAAFLERAREAVAQMRAARETVAQAHRAPRGPLTVALPFILGPVLLPRLARLQARHPQLTLHVRMSDRLSRLVEEQVDVAIRLGGLEDSSLVARRLLRTRWMTLAAPTYLARHGTPERPGDLEHHACLKFVDPRGLTREWRFRETPGGAETVVRTRAAIDVDHGPALLDLAAAGAGLCQVLDFMSDARMRDGTLVEVLADHAAEGPQVHALCLPGRQSVPRVRALLQLLVEELRPSPEPTAAVSAPAPEEPRPAREGGPRRSRRKPASKGRGP</sequence>
<dbReference type="InterPro" id="IPR058163">
    <property type="entry name" value="LysR-type_TF_proteobact-type"/>
</dbReference>
<evidence type="ECO:0000259" key="6">
    <source>
        <dbReference type="PROSITE" id="PS50931"/>
    </source>
</evidence>
<reference evidence="8" key="1">
    <citation type="submission" date="2018-09" db="EMBL/GenBank/DDBJ databases">
        <authorList>
            <person name="Livingstone P.G."/>
            <person name="Whitworth D.E."/>
        </authorList>
    </citation>
    <scope>NUCLEOTIDE SEQUENCE [LARGE SCALE GENOMIC DNA]</scope>
    <source>
        <strain evidence="8">CA051B</strain>
    </source>
</reference>
<dbReference type="PANTHER" id="PTHR30537">
    <property type="entry name" value="HTH-TYPE TRANSCRIPTIONAL REGULATOR"/>
    <property type="match status" value="1"/>
</dbReference>
<feature type="domain" description="HTH lysR-type" evidence="6">
    <location>
        <begin position="10"/>
        <end position="59"/>
    </location>
</feature>
<dbReference type="Gene3D" id="3.40.190.290">
    <property type="match status" value="1"/>
</dbReference>
<dbReference type="AlphaFoldDB" id="A0A3A8P907"/>
<feature type="compositionally biased region" description="Basic and acidic residues" evidence="5">
    <location>
        <begin position="310"/>
        <end position="320"/>
    </location>
</feature>
<evidence type="ECO:0000256" key="1">
    <source>
        <dbReference type="ARBA" id="ARBA00009437"/>
    </source>
</evidence>
<feature type="region of interest" description="Disordered" evidence="5">
    <location>
        <begin position="296"/>
        <end position="334"/>
    </location>
</feature>
<dbReference type="InterPro" id="IPR005119">
    <property type="entry name" value="LysR_subst-bd"/>
</dbReference>
<dbReference type="SUPFAM" id="SSF46785">
    <property type="entry name" value="Winged helix' DNA-binding domain"/>
    <property type="match status" value="1"/>
</dbReference>
<feature type="compositionally biased region" description="Basic residues" evidence="5">
    <location>
        <begin position="321"/>
        <end position="334"/>
    </location>
</feature>
<dbReference type="GO" id="GO:0003700">
    <property type="term" value="F:DNA-binding transcription factor activity"/>
    <property type="evidence" value="ECO:0007669"/>
    <property type="project" value="InterPro"/>
</dbReference>
<dbReference type="GO" id="GO:0003677">
    <property type="term" value="F:DNA binding"/>
    <property type="evidence" value="ECO:0007669"/>
    <property type="project" value="UniProtKB-KW"/>
</dbReference>
<name>A0A3A8P907_9BACT</name>
<accession>A0A3A8P907</accession>
<dbReference type="Gene3D" id="1.10.10.10">
    <property type="entry name" value="Winged helix-like DNA-binding domain superfamily/Winged helix DNA-binding domain"/>
    <property type="match status" value="1"/>
</dbReference>
<evidence type="ECO:0000256" key="4">
    <source>
        <dbReference type="ARBA" id="ARBA00023163"/>
    </source>
</evidence>
<dbReference type="CDD" id="cd08422">
    <property type="entry name" value="PBP2_CrgA_like"/>
    <property type="match status" value="1"/>
</dbReference>
<dbReference type="Pfam" id="PF03466">
    <property type="entry name" value="LysR_substrate"/>
    <property type="match status" value="1"/>
</dbReference>
<evidence type="ECO:0000256" key="5">
    <source>
        <dbReference type="SAM" id="MobiDB-lite"/>
    </source>
</evidence>
<dbReference type="SUPFAM" id="SSF53850">
    <property type="entry name" value="Periplasmic binding protein-like II"/>
    <property type="match status" value="1"/>
</dbReference>
<comment type="similarity">
    <text evidence="1">Belongs to the LysR transcriptional regulatory family.</text>
</comment>
<evidence type="ECO:0000256" key="3">
    <source>
        <dbReference type="ARBA" id="ARBA00023125"/>
    </source>
</evidence>
<dbReference type="RefSeq" id="WP_120646203.1">
    <property type="nucleotide sequence ID" value="NZ_RAWB01000344.1"/>
</dbReference>
<dbReference type="PANTHER" id="PTHR30537:SF5">
    <property type="entry name" value="HTH-TYPE TRANSCRIPTIONAL ACTIVATOR TTDR-RELATED"/>
    <property type="match status" value="1"/>
</dbReference>
<organism evidence="7 8">
    <name type="scientific">Corallococcus llansteffanensis</name>
    <dbReference type="NCBI Taxonomy" id="2316731"/>
    <lineage>
        <taxon>Bacteria</taxon>
        <taxon>Pseudomonadati</taxon>
        <taxon>Myxococcota</taxon>
        <taxon>Myxococcia</taxon>
        <taxon>Myxococcales</taxon>
        <taxon>Cystobacterineae</taxon>
        <taxon>Myxococcaceae</taxon>
        <taxon>Corallococcus</taxon>
    </lineage>
</organism>
<dbReference type="InterPro" id="IPR036388">
    <property type="entry name" value="WH-like_DNA-bd_sf"/>
</dbReference>
<dbReference type="InterPro" id="IPR000847">
    <property type="entry name" value="LysR_HTH_N"/>
</dbReference>
<evidence type="ECO:0000313" key="7">
    <source>
        <dbReference type="EMBL" id="RKH52858.1"/>
    </source>
</evidence>
<keyword evidence="4" id="KW-0804">Transcription</keyword>
<gene>
    <name evidence="7" type="ORF">D7V93_27415</name>
</gene>
<dbReference type="PROSITE" id="PS50931">
    <property type="entry name" value="HTH_LYSR"/>
    <property type="match status" value="1"/>
</dbReference>
<keyword evidence="3" id="KW-0238">DNA-binding</keyword>
<dbReference type="Proteomes" id="UP000272888">
    <property type="component" value="Unassembled WGS sequence"/>
</dbReference>
<dbReference type="Pfam" id="PF00126">
    <property type="entry name" value="HTH_1"/>
    <property type="match status" value="1"/>
</dbReference>
<keyword evidence="8" id="KW-1185">Reference proteome</keyword>
<dbReference type="EMBL" id="RAWB01000344">
    <property type="protein sequence ID" value="RKH52858.1"/>
    <property type="molecule type" value="Genomic_DNA"/>
</dbReference>